<dbReference type="PaxDb" id="4113-PGSC0003DMT400093233"/>
<evidence type="ECO:0000313" key="3">
    <source>
        <dbReference type="Proteomes" id="UP000011115"/>
    </source>
</evidence>
<evidence type="ECO:0000313" key="2">
    <source>
        <dbReference type="EnsemblPlants" id="PGSC0003DMT400093233"/>
    </source>
</evidence>
<keyword evidence="3" id="KW-1185">Reference proteome</keyword>
<organism evidence="2 3">
    <name type="scientific">Solanum tuberosum</name>
    <name type="common">Potato</name>
    <dbReference type="NCBI Taxonomy" id="4113"/>
    <lineage>
        <taxon>Eukaryota</taxon>
        <taxon>Viridiplantae</taxon>
        <taxon>Streptophyta</taxon>
        <taxon>Embryophyta</taxon>
        <taxon>Tracheophyta</taxon>
        <taxon>Spermatophyta</taxon>
        <taxon>Magnoliopsida</taxon>
        <taxon>eudicotyledons</taxon>
        <taxon>Gunneridae</taxon>
        <taxon>Pentapetalae</taxon>
        <taxon>asterids</taxon>
        <taxon>lamiids</taxon>
        <taxon>Solanales</taxon>
        <taxon>Solanaceae</taxon>
        <taxon>Solanoideae</taxon>
        <taxon>Solaneae</taxon>
        <taxon>Solanum</taxon>
    </lineage>
</organism>
<protein>
    <submittedName>
        <fullName evidence="2">Uncharacterized protein</fullName>
    </submittedName>
</protein>
<feature type="region of interest" description="Disordered" evidence="1">
    <location>
        <begin position="1"/>
        <end position="42"/>
    </location>
</feature>
<dbReference type="HOGENOM" id="CLU_1450046_0_0_1"/>
<dbReference type="EnsemblPlants" id="PGSC0003DMT400093233">
    <property type="protein sequence ID" value="PGSC0003DMT400093233"/>
    <property type="gene ID" value="PGSC0003DMG400042804"/>
</dbReference>
<dbReference type="AlphaFoldDB" id="M1DRI2"/>
<reference evidence="2" key="2">
    <citation type="submission" date="2015-06" db="UniProtKB">
        <authorList>
            <consortium name="EnsemblPlants"/>
        </authorList>
    </citation>
    <scope>IDENTIFICATION</scope>
    <source>
        <strain evidence="2">DM1-3 516 R44</strain>
    </source>
</reference>
<dbReference type="Gramene" id="PGSC0003DMT400093233">
    <property type="protein sequence ID" value="PGSC0003DMT400093233"/>
    <property type="gene ID" value="PGSC0003DMG400042804"/>
</dbReference>
<name>M1DRI2_SOLTU</name>
<accession>M1DRI2</accession>
<evidence type="ECO:0000256" key="1">
    <source>
        <dbReference type="SAM" id="MobiDB-lite"/>
    </source>
</evidence>
<proteinExistence type="predicted"/>
<dbReference type="InParanoid" id="M1DRI2"/>
<reference evidence="3" key="1">
    <citation type="journal article" date="2011" name="Nature">
        <title>Genome sequence and analysis of the tuber crop potato.</title>
        <authorList>
            <consortium name="The Potato Genome Sequencing Consortium"/>
        </authorList>
    </citation>
    <scope>NUCLEOTIDE SEQUENCE [LARGE SCALE GENOMIC DNA]</scope>
    <source>
        <strain evidence="3">cv. DM1-3 516 R44</strain>
    </source>
</reference>
<sequence>MRPTHGPWSEPRTVGRVRGWPPKIFPGNPRPTAEPTDCTLKHGSWSRSVDRYPQLQLSKAKRHPTKTDRWLVHGPSVRGRRWLRQILTFYSPKFIRLRAKRRKESTKPSRTRNRFSSIPALKSKDFSIDFVTSFYPILHARYLHSADAYFALHLFMMSRVYAQGVASGRDITLHGISTSPRLFDRGQ</sequence>
<dbReference type="Proteomes" id="UP000011115">
    <property type="component" value="Unassembled WGS sequence"/>
</dbReference>